<keyword evidence="1" id="KW-0812">Transmembrane</keyword>
<reference evidence="2" key="1">
    <citation type="submission" date="2025-02" db="EMBL/GenBank/DDBJ databases">
        <authorList>
            <consortium name="NCBI Genome Project"/>
        </authorList>
    </citation>
    <scope>NUCLEOTIDE SEQUENCE</scope>
</reference>
<dbReference type="VEuPathDB" id="FungiDB:An07g02500"/>
<dbReference type="KEGG" id="ang:An07g02500"/>
<dbReference type="RefSeq" id="XP_059600879.1">
    <property type="nucleotide sequence ID" value="XM_059748289.1"/>
</dbReference>
<dbReference type="GeneID" id="84591304"/>
<name>A0AAJ8BNE8_ASPNG</name>
<accession>A0AAJ8BNE8</accession>
<sequence length="194" mass="21634">MKIYSPSVLVKSLFHASNSLPRVSCICCRASCTFCRASFNFSRASCNSSCASSSLSRFFPSLCPVLPWLPSREPCNPVSPRIPYFVRKGEYENDRKSRSVIEIILRGNDCHSNSGNPRMEFEVSFMGLVESIAFSATKLAGIIVSLLALHLTVLYFNRSILNNRKQTIVMKTLAIIISTTDHGVHLMSQKNFLS</sequence>
<feature type="transmembrane region" description="Helical" evidence="1">
    <location>
        <begin position="139"/>
        <end position="156"/>
    </location>
</feature>
<proteinExistence type="predicted"/>
<gene>
    <name evidence="2" type="ORF">An07g02500</name>
</gene>
<evidence type="ECO:0000313" key="2">
    <source>
        <dbReference type="RefSeq" id="XP_059600879.1"/>
    </source>
</evidence>
<reference evidence="2" key="2">
    <citation type="submission" date="2025-08" db="UniProtKB">
        <authorList>
            <consortium name="RefSeq"/>
        </authorList>
    </citation>
    <scope>IDENTIFICATION</scope>
</reference>
<organism evidence="2">
    <name type="scientific">Aspergillus niger</name>
    <dbReference type="NCBI Taxonomy" id="5061"/>
    <lineage>
        <taxon>Eukaryota</taxon>
        <taxon>Fungi</taxon>
        <taxon>Dikarya</taxon>
        <taxon>Ascomycota</taxon>
        <taxon>Pezizomycotina</taxon>
        <taxon>Eurotiomycetes</taxon>
        <taxon>Eurotiomycetidae</taxon>
        <taxon>Eurotiales</taxon>
        <taxon>Aspergillaceae</taxon>
        <taxon>Aspergillus</taxon>
        <taxon>Aspergillus subgen. Circumdati</taxon>
    </lineage>
</organism>
<dbReference type="AlphaFoldDB" id="A0AAJ8BNE8"/>
<keyword evidence="1" id="KW-1133">Transmembrane helix</keyword>
<protein>
    <submittedName>
        <fullName evidence="2">Uncharacterized protein</fullName>
    </submittedName>
</protein>
<keyword evidence="1" id="KW-0472">Membrane</keyword>
<evidence type="ECO:0000256" key="1">
    <source>
        <dbReference type="SAM" id="Phobius"/>
    </source>
</evidence>